<comment type="similarity">
    <text evidence="3 11">Belongs to the ALG14 family.</text>
</comment>
<evidence type="ECO:0000313" key="13">
    <source>
        <dbReference type="Proteomes" id="UP000800038"/>
    </source>
</evidence>
<keyword evidence="6 11" id="KW-0812">Transmembrane</keyword>
<evidence type="ECO:0000256" key="5">
    <source>
        <dbReference type="ARBA" id="ARBA00017467"/>
    </source>
</evidence>
<evidence type="ECO:0000256" key="7">
    <source>
        <dbReference type="ARBA" id="ARBA00022824"/>
    </source>
</evidence>
<evidence type="ECO:0000313" key="12">
    <source>
        <dbReference type="EMBL" id="KAF1940887.1"/>
    </source>
</evidence>
<accession>A0A6A5SUX0</accession>
<evidence type="ECO:0000256" key="11">
    <source>
        <dbReference type="RuleBase" id="RU362127"/>
    </source>
</evidence>
<evidence type="ECO:0000256" key="2">
    <source>
        <dbReference type="ARBA" id="ARBA00004590"/>
    </source>
</evidence>
<reference evidence="12" key="1">
    <citation type="journal article" date="2020" name="Stud. Mycol.">
        <title>101 Dothideomycetes genomes: a test case for predicting lifestyles and emergence of pathogens.</title>
        <authorList>
            <person name="Haridas S."/>
            <person name="Albert R."/>
            <person name="Binder M."/>
            <person name="Bloem J."/>
            <person name="Labutti K."/>
            <person name="Salamov A."/>
            <person name="Andreopoulos B."/>
            <person name="Baker S."/>
            <person name="Barry K."/>
            <person name="Bills G."/>
            <person name="Bluhm B."/>
            <person name="Cannon C."/>
            <person name="Castanera R."/>
            <person name="Culley D."/>
            <person name="Daum C."/>
            <person name="Ezra D."/>
            <person name="Gonzalez J."/>
            <person name="Henrissat B."/>
            <person name="Kuo A."/>
            <person name="Liang C."/>
            <person name="Lipzen A."/>
            <person name="Lutzoni F."/>
            <person name="Magnuson J."/>
            <person name="Mondo S."/>
            <person name="Nolan M."/>
            <person name="Ohm R."/>
            <person name="Pangilinan J."/>
            <person name="Park H.-J."/>
            <person name="Ramirez L."/>
            <person name="Alfaro M."/>
            <person name="Sun H."/>
            <person name="Tritt A."/>
            <person name="Yoshinaga Y."/>
            <person name="Zwiers L.-H."/>
            <person name="Turgeon B."/>
            <person name="Goodwin S."/>
            <person name="Spatafora J."/>
            <person name="Crous P."/>
            <person name="Grigoriev I."/>
        </authorList>
    </citation>
    <scope>NUCLEOTIDE SEQUENCE</scope>
    <source>
        <strain evidence="12">CBS 161.51</strain>
    </source>
</reference>
<keyword evidence="7 11" id="KW-0256">Endoplasmic reticulum</keyword>
<feature type="transmembrane region" description="Helical" evidence="11">
    <location>
        <begin position="125"/>
        <end position="147"/>
    </location>
</feature>
<keyword evidence="8 11" id="KW-1133">Transmembrane helix</keyword>
<comment type="subunit">
    <text evidence="4 11">Heterodimer with ALG13 to form a functional enzyme.</text>
</comment>
<sequence length="207" mass="22768">MAPSPSSLYTLSLAIEREKERLRHQEHDAKGEIQSSMKIKVTNADGITHAETNPPQRPACTGPDHYNIAIVPRARKIHQPLLTTPISCLWTLYSSFKPLLSAPSLLPNQAPSTPYEAAAADLPDLIITNGPATAVIIILASLVLRFFNIRGVNSRGKCKTVYVESFARVKTLSLSGKLLLRVVDRFLVQWEELEGAGGRAEYWGVLV</sequence>
<dbReference type="OrthoDB" id="17098at2759"/>
<proteinExistence type="inferred from homology"/>
<dbReference type="InterPro" id="IPR013969">
    <property type="entry name" value="Oligosacch_biosynth_Alg14"/>
</dbReference>
<evidence type="ECO:0000256" key="3">
    <source>
        <dbReference type="ARBA" id="ARBA00009731"/>
    </source>
</evidence>
<name>A0A6A5SUX0_9PLEO</name>
<comment type="function">
    <text evidence="11">Involved in protein N-glycosylation. Essential for the second step of the dolichol-linked oligosaccharide pathway. Anchors the catalytic subunit ALG13 to the ER.</text>
</comment>
<evidence type="ECO:0000256" key="8">
    <source>
        <dbReference type="ARBA" id="ARBA00022989"/>
    </source>
</evidence>
<dbReference type="GO" id="GO:0031965">
    <property type="term" value="C:nuclear membrane"/>
    <property type="evidence" value="ECO:0007669"/>
    <property type="project" value="UniProtKB-SubCell"/>
</dbReference>
<comment type="subcellular location">
    <subcellularLocation>
        <location evidence="1 11">Endoplasmic reticulum membrane</location>
        <topology evidence="1 11">Single-pass membrane protein</topology>
    </subcellularLocation>
    <subcellularLocation>
        <location evidence="2">Nucleus membrane</location>
        <topology evidence="2">Single-pass membrane protein</topology>
    </subcellularLocation>
</comment>
<organism evidence="12 13">
    <name type="scientific">Clathrospora elynae</name>
    <dbReference type="NCBI Taxonomy" id="706981"/>
    <lineage>
        <taxon>Eukaryota</taxon>
        <taxon>Fungi</taxon>
        <taxon>Dikarya</taxon>
        <taxon>Ascomycota</taxon>
        <taxon>Pezizomycotina</taxon>
        <taxon>Dothideomycetes</taxon>
        <taxon>Pleosporomycetidae</taxon>
        <taxon>Pleosporales</taxon>
        <taxon>Diademaceae</taxon>
        <taxon>Clathrospora</taxon>
    </lineage>
</organism>
<dbReference type="Gene3D" id="3.40.50.2000">
    <property type="entry name" value="Glycogen Phosphorylase B"/>
    <property type="match status" value="1"/>
</dbReference>
<evidence type="ECO:0000256" key="10">
    <source>
        <dbReference type="ARBA" id="ARBA00032062"/>
    </source>
</evidence>
<dbReference type="GO" id="GO:0006488">
    <property type="term" value="P:dolichol-linked oligosaccharide biosynthetic process"/>
    <property type="evidence" value="ECO:0007669"/>
    <property type="project" value="InterPro"/>
</dbReference>
<dbReference type="PANTHER" id="PTHR12154">
    <property type="entry name" value="GLYCOSYL TRANSFERASE-RELATED"/>
    <property type="match status" value="1"/>
</dbReference>
<evidence type="ECO:0000256" key="6">
    <source>
        <dbReference type="ARBA" id="ARBA00022692"/>
    </source>
</evidence>
<protein>
    <recommendedName>
        <fullName evidence="5 11">UDP-N-acetylglucosamine transferase subunit ALG14</fullName>
    </recommendedName>
    <alternativeName>
        <fullName evidence="10 11">Asparagine-linked glycosylation protein 14</fullName>
    </alternativeName>
</protein>
<dbReference type="Pfam" id="PF08660">
    <property type="entry name" value="Alg14"/>
    <property type="match status" value="1"/>
</dbReference>
<dbReference type="GO" id="GO:0004577">
    <property type="term" value="F:N-acetylglucosaminyldiphosphodolichol N-acetylglucosaminyltransferase activity"/>
    <property type="evidence" value="ECO:0007669"/>
    <property type="project" value="TreeGrafter"/>
</dbReference>
<keyword evidence="13" id="KW-1185">Reference proteome</keyword>
<dbReference type="AlphaFoldDB" id="A0A6A5SUX0"/>
<evidence type="ECO:0000256" key="4">
    <source>
        <dbReference type="ARBA" id="ARBA00011335"/>
    </source>
</evidence>
<evidence type="ECO:0000256" key="9">
    <source>
        <dbReference type="ARBA" id="ARBA00023136"/>
    </source>
</evidence>
<evidence type="ECO:0000256" key="1">
    <source>
        <dbReference type="ARBA" id="ARBA00004389"/>
    </source>
</evidence>
<dbReference type="Proteomes" id="UP000800038">
    <property type="component" value="Unassembled WGS sequence"/>
</dbReference>
<dbReference type="PANTHER" id="PTHR12154:SF4">
    <property type="entry name" value="UDP-N-ACETYLGLUCOSAMINE TRANSFERASE SUBUNIT ALG14 HOMOLOG"/>
    <property type="match status" value="1"/>
</dbReference>
<keyword evidence="9 11" id="KW-0472">Membrane</keyword>
<dbReference type="EMBL" id="ML976056">
    <property type="protein sequence ID" value="KAF1940887.1"/>
    <property type="molecule type" value="Genomic_DNA"/>
</dbReference>
<dbReference type="GO" id="GO:0043541">
    <property type="term" value="C:UDP-N-acetylglucosamine transferase complex"/>
    <property type="evidence" value="ECO:0007669"/>
    <property type="project" value="TreeGrafter"/>
</dbReference>
<gene>
    <name evidence="11" type="primary">ALG14</name>
    <name evidence="12" type="ORF">EJ02DRAFT_220149</name>
</gene>